<dbReference type="InterPro" id="IPR005821">
    <property type="entry name" value="Ion_trans_dom"/>
</dbReference>
<evidence type="ECO:0000256" key="3">
    <source>
        <dbReference type="ARBA" id="ARBA00022448"/>
    </source>
</evidence>
<dbReference type="InterPro" id="IPR003938">
    <property type="entry name" value="K_chnl_volt-dep_EAG/ELK/ERG"/>
</dbReference>
<feature type="transmembrane region" description="Helical" evidence="13">
    <location>
        <begin position="216"/>
        <end position="237"/>
    </location>
</feature>
<dbReference type="GO" id="GO:0034702">
    <property type="term" value="C:monoatomic ion channel complex"/>
    <property type="evidence" value="ECO:0007669"/>
    <property type="project" value="UniProtKB-KW"/>
</dbReference>
<keyword evidence="8 13" id="KW-0630">Potassium</keyword>
<dbReference type="Pfam" id="PF00027">
    <property type="entry name" value="cNMP_binding"/>
    <property type="match status" value="1"/>
</dbReference>
<keyword evidence="10 13" id="KW-0406">Ion transport</keyword>
<keyword evidence="11 13" id="KW-0472">Membrane</keyword>
<dbReference type="InterPro" id="IPR000595">
    <property type="entry name" value="cNMP-bd_dom"/>
</dbReference>
<keyword evidence="6 13" id="KW-0631">Potassium channel</keyword>
<dbReference type="FunFam" id="2.60.120.10:FF:000074">
    <property type="entry name" value="Potassium channel KAT2"/>
    <property type="match status" value="1"/>
</dbReference>
<evidence type="ECO:0000256" key="6">
    <source>
        <dbReference type="ARBA" id="ARBA00022826"/>
    </source>
</evidence>
<feature type="domain" description="Cyclic nucleotide-binding" evidence="14">
    <location>
        <begin position="353"/>
        <end position="451"/>
    </location>
</feature>
<evidence type="ECO:0000256" key="9">
    <source>
        <dbReference type="ARBA" id="ARBA00022989"/>
    </source>
</evidence>
<organism evidence="16 17">
    <name type="scientific">Solanum bulbocastanum</name>
    <name type="common">Wild potato</name>
    <dbReference type="NCBI Taxonomy" id="147425"/>
    <lineage>
        <taxon>Eukaryota</taxon>
        <taxon>Viridiplantae</taxon>
        <taxon>Streptophyta</taxon>
        <taxon>Embryophyta</taxon>
        <taxon>Tracheophyta</taxon>
        <taxon>Spermatophyta</taxon>
        <taxon>Magnoliopsida</taxon>
        <taxon>eudicotyledons</taxon>
        <taxon>Gunneridae</taxon>
        <taxon>Pentapetalae</taxon>
        <taxon>asterids</taxon>
        <taxon>lamiids</taxon>
        <taxon>Solanales</taxon>
        <taxon>Solanaceae</taxon>
        <taxon>Solanoideae</taxon>
        <taxon>Solaneae</taxon>
        <taxon>Solanum</taxon>
    </lineage>
</organism>
<dbReference type="InterPro" id="IPR018490">
    <property type="entry name" value="cNMP-bd_dom_sf"/>
</dbReference>
<evidence type="ECO:0000256" key="4">
    <source>
        <dbReference type="ARBA" id="ARBA00022538"/>
    </source>
</evidence>
<comment type="caution">
    <text evidence="13">Lacks conserved residue(s) required for the propagation of feature annotation.</text>
</comment>
<feature type="transmembrane region" description="Helical" evidence="13">
    <location>
        <begin position="249"/>
        <end position="267"/>
    </location>
</feature>
<accession>A0AAN8Y7L5</accession>
<dbReference type="PROSITE" id="PS50042">
    <property type="entry name" value="CNMP_BINDING_3"/>
    <property type="match status" value="1"/>
</dbReference>
<dbReference type="SUPFAM" id="SSF81324">
    <property type="entry name" value="Voltage-gated potassium channels"/>
    <property type="match status" value="1"/>
</dbReference>
<dbReference type="FunFam" id="1.10.287.70:FF:000123">
    <property type="entry name" value="Potassium channel KAT3"/>
    <property type="match status" value="1"/>
</dbReference>
<dbReference type="PROSITE" id="PS51490">
    <property type="entry name" value="KHA"/>
    <property type="match status" value="1"/>
</dbReference>
<proteinExistence type="inferred from homology"/>
<reference evidence="16 17" key="1">
    <citation type="submission" date="2024-02" db="EMBL/GenBank/DDBJ databases">
        <title>de novo genome assembly of Solanum bulbocastanum strain 11H21.</title>
        <authorList>
            <person name="Hosaka A.J."/>
        </authorList>
    </citation>
    <scope>NUCLEOTIDE SEQUENCE [LARGE SCALE GENOMIC DNA]</scope>
    <source>
        <tissue evidence="16">Young leaves</tissue>
    </source>
</reference>
<keyword evidence="4 13" id="KW-0633">Potassium transport</keyword>
<feature type="transmembrane region" description="Helical" evidence="13">
    <location>
        <begin position="170"/>
        <end position="196"/>
    </location>
</feature>
<dbReference type="GO" id="GO:0005249">
    <property type="term" value="F:voltage-gated potassium channel activity"/>
    <property type="evidence" value="ECO:0007669"/>
    <property type="project" value="UniProtKB-UniRule"/>
</dbReference>
<dbReference type="PANTHER" id="PTHR45743">
    <property type="entry name" value="POTASSIUM CHANNEL AKT1"/>
    <property type="match status" value="1"/>
</dbReference>
<keyword evidence="5 13" id="KW-0812">Transmembrane</keyword>
<feature type="transmembrane region" description="Helical" evidence="13">
    <location>
        <begin position="77"/>
        <end position="97"/>
    </location>
</feature>
<dbReference type="CDD" id="cd00038">
    <property type="entry name" value="CAP_ED"/>
    <property type="match status" value="1"/>
</dbReference>
<gene>
    <name evidence="16" type="ORF">RDI58_021927</name>
</gene>
<evidence type="ECO:0000259" key="15">
    <source>
        <dbReference type="PROSITE" id="PS51490"/>
    </source>
</evidence>
<evidence type="ECO:0000256" key="8">
    <source>
        <dbReference type="ARBA" id="ARBA00022958"/>
    </source>
</evidence>
<evidence type="ECO:0000256" key="5">
    <source>
        <dbReference type="ARBA" id="ARBA00022692"/>
    </source>
</evidence>
<evidence type="ECO:0000256" key="13">
    <source>
        <dbReference type="RuleBase" id="RU369015"/>
    </source>
</evidence>
<sequence length="722" mass="82053">MEDISSHYCINNGILPSLGGHSDSKIRLHNYIISPTNPRYKVWDAFLVLLVFYTAWASPFQIGFLETPQGLIAILDNIINFFFVIDIILSLFFVAYLDKSTYTMIDDPKRIALRYIKYGFIFDFISTIPYEALPHILQSCGFLSMLRLWRLRRVGTMFVELEKNKKLSYFGIRVLKLVCVTLFAVHSAGCFYYFLAARIKDTTKTWLSQGNLHDRSIWDLYVMSMYWSITTLTTTGYGDLHAVATEEMIFTMVYMLFDLGLTAYLIGNMTNLVVHGTNKTQKFRDAIQAASSFAQRNKLPVRLEEQMLDHLSMMHRTDTEGLQQQETLETLPKAIRSAISHHLFYSLVDKAYLFQGVSNDLLFQLISEMKAEYFPPKEDVILQNEASTDLYILVTGAVDLISHRNGMDHVVGELKAGDVCGEVGILCCKPQLLTVRTKRISQLLRLDRTSFFNTVKANKGDWTIIMNNVLQHLKEQTDPMMTTVLADIEHIFTPEETTSVATKNGSSNGRLRRRANFFRNSLIGPEYSSAKIGNSRIPGRITVGCLEKADMRRRVVPLPDSIQELLDIGADKFGISLTEVLTEDGALIEDIAVIRDGDHLDHYDLKIFTPSSDFGVGLCPNLNTPLDEGFFDLHDLFTDEMFDLVDEKLLMLILENEKTYLHWTPANCPLHLPEASSEPLFTFPFELGFSPPYERREIKSKEIDPCDAALTPATLRAVGEQD</sequence>
<evidence type="ECO:0000256" key="11">
    <source>
        <dbReference type="ARBA" id="ARBA00023136"/>
    </source>
</evidence>
<evidence type="ECO:0000256" key="7">
    <source>
        <dbReference type="ARBA" id="ARBA00022882"/>
    </source>
</evidence>
<comment type="caution">
    <text evidence="16">The sequence shown here is derived from an EMBL/GenBank/DDBJ whole genome shotgun (WGS) entry which is preliminary data.</text>
</comment>
<comment type="subunit">
    <text evidence="13">The potassium channel is composed of a homo- or heterotetrameric complex of pore-forming subunits.</text>
</comment>
<dbReference type="InterPro" id="IPR045319">
    <property type="entry name" value="KAT/AKT"/>
</dbReference>
<evidence type="ECO:0000256" key="10">
    <source>
        <dbReference type="ARBA" id="ARBA00023065"/>
    </source>
</evidence>
<feature type="transmembrane region" description="Helical" evidence="13">
    <location>
        <begin position="45"/>
        <end position="65"/>
    </location>
</feature>
<dbReference type="PANTHER" id="PTHR45743:SF43">
    <property type="entry name" value="POTASSIUM CHANNEL"/>
    <property type="match status" value="1"/>
</dbReference>
<feature type="domain" description="KHA" evidence="15">
    <location>
        <begin position="540"/>
        <end position="620"/>
    </location>
</feature>
<dbReference type="AlphaFoldDB" id="A0AAN8Y7L5"/>
<dbReference type="SMART" id="SM00100">
    <property type="entry name" value="cNMP"/>
    <property type="match status" value="1"/>
</dbReference>
<keyword evidence="3 13" id="KW-0813">Transport</keyword>
<keyword evidence="17" id="KW-1185">Reference proteome</keyword>
<dbReference type="InterPro" id="IPR021789">
    <property type="entry name" value="KHA_dom"/>
</dbReference>
<keyword evidence="7 13" id="KW-0851">Voltage-gated channel</keyword>
<keyword evidence="12 13" id="KW-0407">Ion channel</keyword>
<comment type="similarity">
    <text evidence="2 13">Belongs to the potassium channel family. Plant (TC 1.A.1.4) subfamily.</text>
</comment>
<dbReference type="Pfam" id="PF00520">
    <property type="entry name" value="Ion_trans"/>
    <property type="match status" value="1"/>
</dbReference>
<dbReference type="EMBL" id="JBANQN010000009">
    <property type="protein sequence ID" value="KAK6779743.1"/>
    <property type="molecule type" value="Genomic_DNA"/>
</dbReference>
<dbReference type="SUPFAM" id="SSF51206">
    <property type="entry name" value="cAMP-binding domain-like"/>
    <property type="match status" value="1"/>
</dbReference>
<protein>
    <recommendedName>
        <fullName evidence="13">Potassium channel</fullName>
    </recommendedName>
</protein>
<dbReference type="Gene3D" id="2.60.120.10">
    <property type="entry name" value="Jelly Rolls"/>
    <property type="match status" value="1"/>
</dbReference>
<evidence type="ECO:0000256" key="12">
    <source>
        <dbReference type="ARBA" id="ARBA00023303"/>
    </source>
</evidence>
<comment type="subcellular location">
    <subcellularLocation>
        <location evidence="1 13">Membrane</location>
        <topology evidence="1 13">Multi-pass membrane protein</topology>
    </subcellularLocation>
</comment>
<dbReference type="Pfam" id="PF11834">
    <property type="entry name" value="KHA"/>
    <property type="match status" value="1"/>
</dbReference>
<comment type="function">
    <text evidence="13">Potassium channel.</text>
</comment>
<evidence type="ECO:0000259" key="14">
    <source>
        <dbReference type="PROSITE" id="PS50042"/>
    </source>
</evidence>
<dbReference type="Gene3D" id="1.10.287.630">
    <property type="entry name" value="Helix hairpin bin"/>
    <property type="match status" value="1"/>
</dbReference>
<name>A0AAN8Y7L5_SOLBU</name>
<dbReference type="Proteomes" id="UP001371456">
    <property type="component" value="Unassembled WGS sequence"/>
</dbReference>
<evidence type="ECO:0000256" key="2">
    <source>
        <dbReference type="ARBA" id="ARBA00007929"/>
    </source>
</evidence>
<evidence type="ECO:0000313" key="17">
    <source>
        <dbReference type="Proteomes" id="UP001371456"/>
    </source>
</evidence>
<keyword evidence="9 13" id="KW-1133">Transmembrane helix</keyword>
<evidence type="ECO:0000313" key="16">
    <source>
        <dbReference type="EMBL" id="KAK6779743.1"/>
    </source>
</evidence>
<dbReference type="Gene3D" id="1.10.287.70">
    <property type="match status" value="1"/>
</dbReference>
<comment type="domain">
    <text evidence="13">The segment S4 is probably the voltage-sensor and is characterized by a series of positively charged amino acids. The pore-forming region H5 is enclosed by the transmembrane segments S5 and S6 in the Shaker-type (1P/6TM) and contains the GYGD signature motif which seems to be involved in potassium selectivity.</text>
</comment>
<evidence type="ECO:0000256" key="1">
    <source>
        <dbReference type="ARBA" id="ARBA00004141"/>
    </source>
</evidence>
<dbReference type="PRINTS" id="PR01463">
    <property type="entry name" value="EAGCHANLFMLY"/>
</dbReference>
<comment type="domain">
    <text evidence="13">The KHA domain (rich in hydrophobic and acidic residues) present in the C-terminal part is likely to be important for tetramerization.</text>
</comment>
<dbReference type="InterPro" id="IPR014710">
    <property type="entry name" value="RmlC-like_jellyroll"/>
</dbReference>